<organism evidence="15 16">
    <name type="scientific">Pseudolycoriella hygida</name>
    <dbReference type="NCBI Taxonomy" id="35572"/>
    <lineage>
        <taxon>Eukaryota</taxon>
        <taxon>Metazoa</taxon>
        <taxon>Ecdysozoa</taxon>
        <taxon>Arthropoda</taxon>
        <taxon>Hexapoda</taxon>
        <taxon>Insecta</taxon>
        <taxon>Pterygota</taxon>
        <taxon>Neoptera</taxon>
        <taxon>Endopterygota</taxon>
        <taxon>Diptera</taxon>
        <taxon>Nematocera</taxon>
        <taxon>Sciaroidea</taxon>
        <taxon>Sciaridae</taxon>
        <taxon>Pseudolycoriella</taxon>
    </lineage>
</organism>
<evidence type="ECO:0000256" key="8">
    <source>
        <dbReference type="ARBA" id="ARBA00022989"/>
    </source>
</evidence>
<dbReference type="OrthoDB" id="195015at2759"/>
<feature type="transmembrane region" description="Helical" evidence="14">
    <location>
        <begin position="489"/>
        <end position="510"/>
    </location>
</feature>
<dbReference type="EMBL" id="WJQU01000004">
    <property type="protein sequence ID" value="KAJ6635489.1"/>
    <property type="molecule type" value="Genomic_DNA"/>
</dbReference>
<gene>
    <name evidence="15" type="ORF">Bhyg_14075</name>
</gene>
<dbReference type="Pfam" id="PF01130">
    <property type="entry name" value="CD36"/>
    <property type="match status" value="1"/>
</dbReference>
<evidence type="ECO:0000256" key="4">
    <source>
        <dbReference type="ARBA" id="ARBA00022475"/>
    </source>
</evidence>
<dbReference type="PANTHER" id="PTHR11923:SF69">
    <property type="entry name" value="SENSORY NEURON MEMBRANE PROTEIN 1"/>
    <property type="match status" value="1"/>
</dbReference>
<evidence type="ECO:0000313" key="15">
    <source>
        <dbReference type="EMBL" id="KAJ6635489.1"/>
    </source>
</evidence>
<dbReference type="GO" id="GO:0005044">
    <property type="term" value="F:scavenger receptor activity"/>
    <property type="evidence" value="ECO:0007669"/>
    <property type="project" value="TreeGrafter"/>
</dbReference>
<keyword evidence="6 14" id="KW-0812">Transmembrane</keyword>
<evidence type="ECO:0000313" key="16">
    <source>
        <dbReference type="Proteomes" id="UP001151699"/>
    </source>
</evidence>
<evidence type="ECO:0000256" key="7">
    <source>
        <dbReference type="ARBA" id="ARBA00022725"/>
    </source>
</evidence>
<evidence type="ECO:0000256" key="2">
    <source>
        <dbReference type="ARBA" id="ARBA00004651"/>
    </source>
</evidence>
<sequence>MYSAKSLYQAAVTVVNKILPKNVNLKKSLIVCLVLVAVGACMSFYGVPKIVKTIVKFLCVLKPGRFVRNKHEMKLPFTYKLYLWNVTNPDEIMAGTAKPKMQEIGPYVFSQSKQNIETLDDETADTYEFDLWNIYHFNPELSAPLTGNEQITFVHIVIVAAAVKVKLESPHLQDTLMEALDIIFQNPSSIFMTMKAIDFIDKGVEINCSQTAYAATQLCRVLKRHKVLKIVEPSEENVNSPLGTKPLDGNLLRYRWFDKLNNSIQARYTVMRGVQNIHDVGQITAVRGKPKLNVFKHDDKCNVINGTDKLFYPPFQKKNDVVWVYSDDACKSFPLRFQYEQSVRGMRTAWKSLNISDSSLMDPLCECDSYAGCFLPGTIDMYYCLDIFVMGSLPHFYSTDPRIRETLEGMHPNEALHKTGIYFDLLTGSPILTFERYQVSWLVKRIPEYPIFSSIAGDVWIPVLWYEESFSIPKADLALLIFSRISKTVGIVTGVILMVVGVLGIIVLAIRFHYQTSIKPENGIQSTK</sequence>
<dbReference type="AlphaFoldDB" id="A0A9Q0MR77"/>
<comment type="similarity">
    <text evidence="3">Belongs to the CD36 family.</text>
</comment>
<evidence type="ECO:0000256" key="9">
    <source>
        <dbReference type="ARBA" id="ARBA00023136"/>
    </source>
</evidence>
<keyword evidence="12" id="KW-0325">Glycoprotein</keyword>
<dbReference type="InterPro" id="IPR002159">
    <property type="entry name" value="CD36_fam"/>
</dbReference>
<keyword evidence="10" id="KW-1015">Disulfide bond</keyword>
<keyword evidence="5" id="KW-0716">Sensory transduction</keyword>
<evidence type="ECO:0000256" key="10">
    <source>
        <dbReference type="ARBA" id="ARBA00023157"/>
    </source>
</evidence>
<keyword evidence="4" id="KW-1003">Cell membrane</keyword>
<evidence type="ECO:0000256" key="3">
    <source>
        <dbReference type="ARBA" id="ARBA00010532"/>
    </source>
</evidence>
<name>A0A9Q0MR77_9DIPT</name>
<dbReference type="PRINTS" id="PR01609">
    <property type="entry name" value="CD36FAMILY"/>
</dbReference>
<keyword evidence="16" id="KW-1185">Reference proteome</keyword>
<comment type="caution">
    <text evidence="15">The sequence shown here is derived from an EMBL/GenBank/DDBJ whole genome shotgun (WGS) entry which is preliminary data.</text>
</comment>
<evidence type="ECO:0000256" key="14">
    <source>
        <dbReference type="SAM" id="Phobius"/>
    </source>
</evidence>
<comment type="subcellular location">
    <subcellularLocation>
        <location evidence="2">Cell membrane</location>
        <topology evidence="2">Multi-pass membrane protein</topology>
    </subcellularLocation>
</comment>
<feature type="transmembrane region" description="Helical" evidence="14">
    <location>
        <begin position="28"/>
        <end position="47"/>
    </location>
</feature>
<dbReference type="Proteomes" id="UP001151699">
    <property type="component" value="Chromosome C"/>
</dbReference>
<keyword evidence="9 14" id="KW-0472">Membrane</keyword>
<dbReference type="PANTHER" id="PTHR11923">
    <property type="entry name" value="SCAVENGER RECEPTOR CLASS B TYPE-1 SR-B1"/>
    <property type="match status" value="1"/>
</dbReference>
<evidence type="ECO:0000256" key="13">
    <source>
        <dbReference type="ARBA" id="ARBA00040646"/>
    </source>
</evidence>
<evidence type="ECO:0000256" key="1">
    <source>
        <dbReference type="ARBA" id="ARBA00003156"/>
    </source>
</evidence>
<proteinExistence type="inferred from homology"/>
<evidence type="ECO:0000256" key="5">
    <source>
        <dbReference type="ARBA" id="ARBA00022606"/>
    </source>
</evidence>
<evidence type="ECO:0000256" key="12">
    <source>
        <dbReference type="ARBA" id="ARBA00023180"/>
    </source>
</evidence>
<dbReference type="GO" id="GO:0005886">
    <property type="term" value="C:plasma membrane"/>
    <property type="evidence" value="ECO:0007669"/>
    <property type="project" value="UniProtKB-SubCell"/>
</dbReference>
<accession>A0A9Q0MR77</accession>
<reference evidence="15" key="1">
    <citation type="submission" date="2022-07" db="EMBL/GenBank/DDBJ databases">
        <authorList>
            <person name="Trinca V."/>
            <person name="Uliana J.V.C."/>
            <person name="Torres T.T."/>
            <person name="Ward R.J."/>
            <person name="Monesi N."/>
        </authorList>
    </citation>
    <scope>NUCLEOTIDE SEQUENCE</scope>
    <source>
        <strain evidence="15">HSMRA1968</strain>
        <tissue evidence="15">Whole embryos</tissue>
    </source>
</reference>
<evidence type="ECO:0000256" key="11">
    <source>
        <dbReference type="ARBA" id="ARBA00023170"/>
    </source>
</evidence>
<protein>
    <recommendedName>
        <fullName evidence="13">Sensory neuron membrane protein 1</fullName>
    </recommendedName>
</protein>
<comment type="function">
    <text evidence="1">Plays an olfactory role that is not restricted to pheromone sensitivity.</text>
</comment>
<keyword evidence="11" id="KW-0675">Receptor</keyword>
<evidence type="ECO:0000256" key="6">
    <source>
        <dbReference type="ARBA" id="ARBA00022692"/>
    </source>
</evidence>
<dbReference type="GO" id="GO:0007608">
    <property type="term" value="P:sensory perception of smell"/>
    <property type="evidence" value="ECO:0007669"/>
    <property type="project" value="UniProtKB-KW"/>
</dbReference>
<dbReference type="GO" id="GO:0005737">
    <property type="term" value="C:cytoplasm"/>
    <property type="evidence" value="ECO:0007669"/>
    <property type="project" value="TreeGrafter"/>
</dbReference>
<keyword evidence="8 14" id="KW-1133">Transmembrane helix</keyword>
<keyword evidence="7" id="KW-0552">Olfaction</keyword>